<dbReference type="Proteomes" id="UP000319148">
    <property type="component" value="Unassembled WGS sequence"/>
</dbReference>
<gene>
    <name evidence="1" type="ORF">FIV46_08575</name>
</gene>
<dbReference type="EMBL" id="VFIY01000006">
    <property type="protein sequence ID" value="TPD60766.1"/>
    <property type="molecule type" value="Genomic_DNA"/>
</dbReference>
<proteinExistence type="predicted"/>
<evidence type="ECO:0000313" key="2">
    <source>
        <dbReference type="Proteomes" id="UP000319148"/>
    </source>
</evidence>
<comment type="caution">
    <text evidence="1">The sequence shown here is derived from an EMBL/GenBank/DDBJ whole genome shotgun (WGS) entry which is preliminary data.</text>
</comment>
<reference evidence="2" key="1">
    <citation type="submission" date="2019-06" db="EMBL/GenBank/DDBJ databases">
        <title>The complete genome of Emcibacter congregatus ZYLT.</title>
        <authorList>
            <person name="Zhao Z."/>
        </authorList>
    </citation>
    <scope>NUCLEOTIDE SEQUENCE [LARGE SCALE GENOMIC DNA]</scope>
    <source>
        <strain evidence="2">MCCC 1A06723</strain>
    </source>
</reference>
<organism evidence="1 2">
    <name type="scientific">Emcibacter nanhaiensis</name>
    <dbReference type="NCBI Taxonomy" id="1505037"/>
    <lineage>
        <taxon>Bacteria</taxon>
        <taxon>Pseudomonadati</taxon>
        <taxon>Pseudomonadota</taxon>
        <taxon>Alphaproteobacteria</taxon>
        <taxon>Emcibacterales</taxon>
        <taxon>Emcibacteraceae</taxon>
        <taxon>Emcibacter</taxon>
    </lineage>
</organism>
<name>A0A501PLW7_9PROT</name>
<sequence length="63" mass="6953">MSFLERLKEEEISGCSFSDLLVVSLFFHPSLADEKPGLRGVSRVSEMIKSSPGPVSSIDQIIR</sequence>
<accession>A0A501PLW7</accession>
<dbReference type="AlphaFoldDB" id="A0A501PLW7"/>
<evidence type="ECO:0000313" key="1">
    <source>
        <dbReference type="EMBL" id="TPD60766.1"/>
    </source>
</evidence>
<dbReference type="RefSeq" id="WP_139940457.1">
    <property type="nucleotide sequence ID" value="NZ_JBHSYP010000008.1"/>
</dbReference>
<keyword evidence="2" id="KW-1185">Reference proteome</keyword>
<protein>
    <submittedName>
        <fullName evidence="1">Uncharacterized protein</fullName>
    </submittedName>
</protein>